<gene>
    <name evidence="4" type="ORF">CBF53_02645</name>
    <name evidence="5" type="ORF">CBF70_05140</name>
</gene>
<accession>A0A256LG33</accession>
<evidence type="ECO:0000313" key="5">
    <source>
        <dbReference type="EMBL" id="OYR92408.1"/>
    </source>
</evidence>
<dbReference type="PANTHER" id="PTHR46825:SF11">
    <property type="entry name" value="PENICILLIN-BINDING PROTEIN 4"/>
    <property type="match status" value="1"/>
</dbReference>
<dbReference type="EMBL" id="NGNX01000011">
    <property type="protein sequence ID" value="OYR92408.1"/>
    <property type="molecule type" value="Genomic_DNA"/>
</dbReference>
<dbReference type="Gene3D" id="3.40.710.10">
    <property type="entry name" value="DD-peptidase/beta-lactamase superfamily"/>
    <property type="match status" value="1"/>
</dbReference>
<dbReference type="GO" id="GO:0016787">
    <property type="term" value="F:hydrolase activity"/>
    <property type="evidence" value="ECO:0007669"/>
    <property type="project" value="UniProtKB-KW"/>
</dbReference>
<dbReference type="AlphaFoldDB" id="A0A256LG33"/>
<dbReference type="PANTHER" id="PTHR46825">
    <property type="entry name" value="D-ALANYL-D-ALANINE-CARBOXYPEPTIDASE/ENDOPEPTIDASE AMPH"/>
    <property type="match status" value="1"/>
</dbReference>
<evidence type="ECO:0000256" key="2">
    <source>
        <dbReference type="ARBA" id="ARBA00023136"/>
    </source>
</evidence>
<protein>
    <submittedName>
        <fullName evidence="5">Serine hydrolase</fullName>
    </submittedName>
</protein>
<organism evidence="5 6">
    <name type="scientific">Lactobacillus taiwanensis</name>
    <dbReference type="NCBI Taxonomy" id="508451"/>
    <lineage>
        <taxon>Bacteria</taxon>
        <taxon>Bacillati</taxon>
        <taxon>Bacillota</taxon>
        <taxon>Bacilli</taxon>
        <taxon>Lactobacillales</taxon>
        <taxon>Lactobacillaceae</taxon>
        <taxon>Lactobacillus</taxon>
    </lineage>
</organism>
<dbReference type="InterPro" id="IPR050491">
    <property type="entry name" value="AmpC-like"/>
</dbReference>
<evidence type="ECO:0000313" key="4">
    <source>
        <dbReference type="EMBL" id="OYR88600.1"/>
    </source>
</evidence>
<dbReference type="InterPro" id="IPR001466">
    <property type="entry name" value="Beta-lactam-related"/>
</dbReference>
<evidence type="ECO:0000313" key="6">
    <source>
        <dbReference type="Proteomes" id="UP000215828"/>
    </source>
</evidence>
<dbReference type="EMBL" id="NGNV01000009">
    <property type="protein sequence ID" value="OYR88600.1"/>
    <property type="molecule type" value="Genomic_DNA"/>
</dbReference>
<dbReference type="SUPFAM" id="SSF56601">
    <property type="entry name" value="beta-lactamase/transpeptidase-like"/>
    <property type="match status" value="1"/>
</dbReference>
<name>A0A256LG33_9LACO</name>
<evidence type="ECO:0000259" key="3">
    <source>
        <dbReference type="Pfam" id="PF00144"/>
    </source>
</evidence>
<comment type="caution">
    <text evidence="5">The sequence shown here is derived from an EMBL/GenBank/DDBJ whole genome shotgun (WGS) entry which is preliminary data.</text>
</comment>
<dbReference type="GO" id="GO:0016020">
    <property type="term" value="C:membrane"/>
    <property type="evidence" value="ECO:0007669"/>
    <property type="project" value="UniProtKB-SubCell"/>
</dbReference>
<proteinExistence type="predicted"/>
<evidence type="ECO:0000256" key="1">
    <source>
        <dbReference type="ARBA" id="ARBA00004370"/>
    </source>
</evidence>
<keyword evidence="5" id="KW-0378">Hydrolase</keyword>
<dbReference type="Proteomes" id="UP000216316">
    <property type="component" value="Unassembled WGS sequence"/>
</dbReference>
<dbReference type="InterPro" id="IPR012338">
    <property type="entry name" value="Beta-lactam/transpept-like"/>
</dbReference>
<reference evidence="6 7" key="3">
    <citation type="submission" date="2017-09" db="EMBL/GenBank/DDBJ databases">
        <title>Tripartite evolution among Lactobacillus johnsonii, Lactobacillus taiwanensis, Lactobacillus reuteri and their rodent host.</title>
        <authorList>
            <person name="Wang T."/>
            <person name="Knowles S."/>
            <person name="Cheng C."/>
        </authorList>
    </citation>
    <scope>NUCLEOTIDE SEQUENCE [LARGE SCALE GENOMIC DNA]</scope>
    <source>
        <strain evidence="5 6">609q</strain>
        <strain evidence="4 7">609u</strain>
    </source>
</reference>
<feature type="domain" description="Beta-lactamase-related" evidence="3">
    <location>
        <begin position="41"/>
        <end position="321"/>
    </location>
</feature>
<reference evidence="5 6" key="1">
    <citation type="submission" date="2017-04" db="EMBL/GenBank/DDBJ databases">
        <authorList>
            <person name="Afonso C.L."/>
            <person name="Miller P.J."/>
            <person name="Scott M.A."/>
            <person name="Spackman E."/>
            <person name="Goraichik I."/>
            <person name="Dimitrov K.M."/>
            <person name="Suarez D.L."/>
            <person name="Swayne D.E."/>
        </authorList>
    </citation>
    <scope>NUCLEOTIDE SEQUENCE [LARGE SCALE GENOMIC DNA]</scope>
    <source>
        <strain evidence="5 6">609q</strain>
    </source>
</reference>
<dbReference type="Proteomes" id="UP000215828">
    <property type="component" value="Unassembled WGS sequence"/>
</dbReference>
<reference evidence="4 7" key="2">
    <citation type="submission" date="2017-05" db="EMBL/GenBank/DDBJ databases">
        <authorList>
            <person name="Lin X.B."/>
            <person name="Stothard P."/>
            <person name="Tasseva G."/>
            <person name="Walter J."/>
        </authorList>
    </citation>
    <scope>NUCLEOTIDE SEQUENCE [LARGE SCALE GENOMIC DNA]</scope>
    <source>
        <strain evidence="4 7">609u</strain>
    </source>
</reference>
<comment type="subcellular location">
    <subcellularLocation>
        <location evidence="1">Membrane</location>
    </subcellularLocation>
</comment>
<evidence type="ECO:0000313" key="7">
    <source>
        <dbReference type="Proteomes" id="UP000216316"/>
    </source>
</evidence>
<keyword evidence="2" id="KW-0472">Membrane</keyword>
<dbReference type="Pfam" id="PF00144">
    <property type="entry name" value="Beta-lactamase"/>
    <property type="match status" value="1"/>
</dbReference>
<keyword evidence="7" id="KW-1185">Reference proteome</keyword>
<sequence length="343" mass="39429">MRLKKIILYIFLAICIFSVCLFVVPSGSRIDPGLKNSQKQLKDYMKSHHINGVMLVSGKDGQPNVIKNNETSNKNDLVNADQLFPTASLQKIITGTAIYQLQQKGQLNWNTPLSKYYPQVSGSQDITIRELMNHTSGLINNARPSEPLKNQEEQIAYMLKYMQNDHLHTWDYQDVDYELLAAIISKESHLSYNDYIQKNFAKPLKLRQIKDYSEVNQNEIPQPMSSNVDWHKVVVTTSSDFGAGNLFISPNDYWKFVYNSVLKDPKMINEYAQQAKHQEVAYFGGVYFEDDVIRAEGSIPGYNACFVANYKTKEMIMLFSNNINYLTLKKASDYLLHHYMGLF</sequence>
<dbReference type="RefSeq" id="WP_094495794.1">
    <property type="nucleotide sequence ID" value="NZ_NGNV01000009.1"/>
</dbReference>